<evidence type="ECO:0000256" key="3">
    <source>
        <dbReference type="ARBA" id="ARBA00022927"/>
    </source>
</evidence>
<dbReference type="InterPro" id="IPR036871">
    <property type="entry name" value="PX_dom_sf"/>
</dbReference>
<dbReference type="EMBL" id="GAMC01004899">
    <property type="protein sequence ID" value="JAC01657.1"/>
    <property type="molecule type" value="mRNA"/>
</dbReference>
<evidence type="ECO:0000256" key="2">
    <source>
        <dbReference type="ARBA" id="ARBA00022448"/>
    </source>
</evidence>
<dbReference type="Pfam" id="PF21273">
    <property type="entry name" value="SNX17-27-31_F1_FERM"/>
    <property type="match status" value="1"/>
</dbReference>
<dbReference type="CDD" id="cd13337">
    <property type="entry name" value="FERM-like_C_SNX17"/>
    <property type="match status" value="1"/>
</dbReference>
<reference evidence="6" key="1">
    <citation type="submission" date="2013-07" db="EMBL/GenBank/DDBJ databases">
        <authorList>
            <person name="Geib S."/>
        </authorList>
    </citation>
    <scope>NUCLEOTIDE SEQUENCE</scope>
</reference>
<evidence type="ECO:0000256" key="1">
    <source>
        <dbReference type="ARBA" id="ARBA00010883"/>
    </source>
</evidence>
<dbReference type="FunFam" id="2.30.29.30:FF:000145">
    <property type="entry name" value="Sorting nexin-17 isoform1"/>
    <property type="match status" value="1"/>
</dbReference>
<dbReference type="InterPro" id="IPR037836">
    <property type="entry name" value="SNX17_FERM-like_dom"/>
</dbReference>
<dbReference type="GO" id="GO:0005769">
    <property type="term" value="C:early endosome"/>
    <property type="evidence" value="ECO:0007669"/>
    <property type="project" value="TreeGrafter"/>
</dbReference>
<name>W8C5F7_CERCA</name>
<dbReference type="InterPro" id="IPR001683">
    <property type="entry name" value="PX_dom"/>
</dbReference>
<dbReference type="Pfam" id="PF00787">
    <property type="entry name" value="PX"/>
    <property type="match status" value="1"/>
</dbReference>
<dbReference type="AlphaFoldDB" id="W8C5F7"/>
<dbReference type="SUPFAM" id="SSF64268">
    <property type="entry name" value="PX domain"/>
    <property type="match status" value="1"/>
</dbReference>
<keyword evidence="3" id="KW-0653">Protein transport</keyword>
<dbReference type="PANTHER" id="PTHR12431:SF14">
    <property type="entry name" value="LD15323P"/>
    <property type="match status" value="1"/>
</dbReference>
<dbReference type="GO" id="GO:0006886">
    <property type="term" value="P:intracellular protein transport"/>
    <property type="evidence" value="ECO:0007669"/>
    <property type="project" value="TreeGrafter"/>
</dbReference>
<evidence type="ECO:0000256" key="4">
    <source>
        <dbReference type="SAM" id="MobiDB-lite"/>
    </source>
</evidence>
<dbReference type="Gene3D" id="1.20.80.60">
    <property type="match status" value="1"/>
</dbReference>
<protein>
    <submittedName>
        <fullName evidence="6">Sorting nexin-17</fullName>
    </submittedName>
</protein>
<dbReference type="GO" id="GO:0035091">
    <property type="term" value="F:phosphatidylinositol binding"/>
    <property type="evidence" value="ECO:0007669"/>
    <property type="project" value="InterPro"/>
</dbReference>
<dbReference type="InterPro" id="IPR040842">
    <property type="entry name" value="SNX17/31_FERM"/>
</dbReference>
<keyword evidence="2" id="KW-0813">Transport</keyword>
<feature type="domain" description="PX" evidence="5">
    <location>
        <begin position="1"/>
        <end position="112"/>
    </location>
</feature>
<feature type="compositionally biased region" description="Low complexity" evidence="4">
    <location>
        <begin position="445"/>
        <end position="489"/>
    </location>
</feature>
<dbReference type="Pfam" id="PF18116">
    <property type="entry name" value="SNX17_FERM_C"/>
    <property type="match status" value="1"/>
</dbReference>
<dbReference type="InterPro" id="IPR048763">
    <property type="entry name" value="SNX17-31_FERM_F1"/>
</dbReference>
<feature type="region of interest" description="Disordered" evidence="4">
    <location>
        <begin position="442"/>
        <end position="492"/>
    </location>
</feature>
<dbReference type="FunFam" id="3.30.1520.10:FF:000008">
    <property type="entry name" value="Sorting nexin-17 isoform1"/>
    <property type="match status" value="1"/>
</dbReference>
<dbReference type="Pfam" id="PF21271">
    <property type="entry name" value="SNX17-31_F2_FERM"/>
    <property type="match status" value="1"/>
</dbReference>
<dbReference type="GO" id="GO:0032456">
    <property type="term" value="P:endocytic recycling"/>
    <property type="evidence" value="ECO:0007669"/>
    <property type="project" value="TreeGrafter"/>
</dbReference>
<sequence>MHFSIPDTQELYAELTGTTYTGYNIYINGSYHCCLRYKQLHALHEQLRRRCADLNIQLPATFPPKRLLPLTNGQLESRRASLEHYLQLCGQDAVISKIEQFQSYLLNAQQETSLVEGVLGHDFSGSDLKRVSAVLEVWLSNDLTIQVNCHIGDNASSVLRTVCECVQLPTQFMQHFCLYLVRREDSDIIQNKLVLLRRLMDFESPYLSRLWAQEKSPMCHVMMRKSYWNPIYDLGLLHDPIALKLLSAQISMDIDNEWIITPPDVMQKLISFQEHGLQKEYIQMARQLPLYGCLQFSACIVDYPEPRTTALISIGNKELSMRTAKAGKIYETKFRVTRMRCWRVTAMHNTSTIDSSISNSGNDNTNNYAKSPTNLQLAFEYLMSKQTLRWITITSAQAMLMSVCLQSMVDELLNCKDTIDGLNARTADNSQTQLLSYVSRNGRVSHSPPSILTSSASTPSLSTELMSSSTATTATTTSSSSSSSSPTAPVKFLTQPTRTKCNPKISNSSSYSAVFFRNIAEESVHNEAFEGIGDDDL</sequence>
<organism evidence="6">
    <name type="scientific">Ceratitis capitata</name>
    <name type="common">Mediterranean fruit fly</name>
    <name type="synonym">Tephritis capitata</name>
    <dbReference type="NCBI Taxonomy" id="7213"/>
    <lineage>
        <taxon>Eukaryota</taxon>
        <taxon>Metazoa</taxon>
        <taxon>Ecdysozoa</taxon>
        <taxon>Arthropoda</taxon>
        <taxon>Hexapoda</taxon>
        <taxon>Insecta</taxon>
        <taxon>Pterygota</taxon>
        <taxon>Neoptera</taxon>
        <taxon>Endopterygota</taxon>
        <taxon>Diptera</taxon>
        <taxon>Brachycera</taxon>
        <taxon>Muscomorpha</taxon>
        <taxon>Tephritoidea</taxon>
        <taxon>Tephritidae</taxon>
        <taxon>Ceratitis</taxon>
        <taxon>Ceratitis</taxon>
    </lineage>
</organism>
<proteinExistence type="evidence at transcript level"/>
<dbReference type="PANTHER" id="PTHR12431">
    <property type="entry name" value="SORTING NEXIN 17 AND 27"/>
    <property type="match status" value="1"/>
</dbReference>
<comment type="similarity">
    <text evidence="1">Belongs to the sorting nexin family.</text>
</comment>
<gene>
    <name evidence="6" type="primary">SNX17</name>
</gene>
<dbReference type="Gene3D" id="2.30.29.30">
    <property type="entry name" value="Pleckstrin-homology domain (PH domain)/Phosphotyrosine-binding domain (PTB)"/>
    <property type="match status" value="1"/>
</dbReference>
<reference evidence="6" key="2">
    <citation type="journal article" date="2014" name="BMC Genomics">
        <title>A genomic perspective to assessing quality of mass-reared SIT flies used in Mediterranean fruit fly (Ceratitis capitata) eradication in California.</title>
        <authorList>
            <person name="Calla B."/>
            <person name="Hall B."/>
            <person name="Hou S."/>
            <person name="Geib S.M."/>
        </authorList>
    </citation>
    <scope>NUCLEOTIDE SEQUENCE</scope>
</reference>
<accession>W8C5F7</accession>
<evidence type="ECO:0000259" key="5">
    <source>
        <dbReference type="PROSITE" id="PS50195"/>
    </source>
</evidence>
<evidence type="ECO:0000313" key="6">
    <source>
        <dbReference type="EMBL" id="JAC01657.1"/>
    </source>
</evidence>
<dbReference type="InterPro" id="IPR011993">
    <property type="entry name" value="PH-like_dom_sf"/>
</dbReference>
<dbReference type="Gene3D" id="3.30.1520.10">
    <property type="entry name" value="Phox-like domain"/>
    <property type="match status" value="1"/>
</dbReference>
<dbReference type="InterPro" id="IPR048767">
    <property type="entry name" value="SNX17-31_FERM_F2"/>
</dbReference>
<dbReference type="PROSITE" id="PS50195">
    <property type="entry name" value="PX"/>
    <property type="match status" value="1"/>
</dbReference>
<dbReference type="Gene3D" id="3.10.20.90">
    <property type="entry name" value="Phosphatidylinositol 3-kinase Catalytic Subunit, Chain A, domain 1"/>
    <property type="match status" value="1"/>
</dbReference>
<dbReference type="OrthoDB" id="5772781at2759"/>